<evidence type="ECO:0000313" key="1">
    <source>
        <dbReference type="EMBL" id="CAE2205152.1"/>
    </source>
</evidence>
<name>A0A7S4HP54_9EUKA</name>
<gene>
    <name evidence="1" type="ORF">VSP0166_LOCUS2932</name>
</gene>
<protein>
    <recommendedName>
        <fullName evidence="2">EF-hand domain-containing protein</fullName>
    </recommendedName>
</protein>
<dbReference type="Gene3D" id="1.10.238.10">
    <property type="entry name" value="EF-hand"/>
    <property type="match status" value="1"/>
</dbReference>
<dbReference type="AlphaFoldDB" id="A0A7S4HP54"/>
<sequence length="156" mass="17549">MTSNTLDQLSVHDIRAYRQLFDMSGAVDGQLSATQLLEFLNNIGGSFESRDIDNFYSLLSLPNNQPLSFEQFILLSKLSLAPQEPSSKIKQNLKALGVRKESKLSPNQLGNILKETSPNWKQEATDMVAFADRSNKGYCDYSDLECLYKQMVSDTQ</sequence>
<reference evidence="1" key="1">
    <citation type="submission" date="2021-01" db="EMBL/GenBank/DDBJ databases">
        <authorList>
            <person name="Corre E."/>
            <person name="Pelletier E."/>
            <person name="Niang G."/>
            <person name="Scheremetjew M."/>
            <person name="Finn R."/>
            <person name="Kale V."/>
            <person name="Holt S."/>
            <person name="Cochrane G."/>
            <person name="Meng A."/>
            <person name="Brown T."/>
            <person name="Cohen L."/>
        </authorList>
    </citation>
    <scope>NUCLEOTIDE SEQUENCE</scope>
    <source>
        <strain evidence="1">DIVA3 518/3/11/1/6</strain>
    </source>
</reference>
<dbReference type="SUPFAM" id="SSF47473">
    <property type="entry name" value="EF-hand"/>
    <property type="match status" value="1"/>
</dbReference>
<dbReference type="InterPro" id="IPR011992">
    <property type="entry name" value="EF-hand-dom_pair"/>
</dbReference>
<organism evidence="1">
    <name type="scientific">Vannella robusta</name>
    <dbReference type="NCBI Taxonomy" id="1487602"/>
    <lineage>
        <taxon>Eukaryota</taxon>
        <taxon>Amoebozoa</taxon>
        <taxon>Discosea</taxon>
        <taxon>Flabellinia</taxon>
        <taxon>Vannellidae</taxon>
        <taxon>Vannella</taxon>
    </lineage>
</organism>
<proteinExistence type="predicted"/>
<dbReference type="EMBL" id="HBKP01004061">
    <property type="protein sequence ID" value="CAE2205152.1"/>
    <property type="molecule type" value="Transcribed_RNA"/>
</dbReference>
<evidence type="ECO:0008006" key="2">
    <source>
        <dbReference type="Google" id="ProtNLM"/>
    </source>
</evidence>
<accession>A0A7S4HP54</accession>